<proteinExistence type="inferred from homology"/>
<gene>
    <name evidence="12" type="ORF">OIK44_00625</name>
</gene>
<evidence type="ECO:0000256" key="3">
    <source>
        <dbReference type="ARBA" id="ARBA00022448"/>
    </source>
</evidence>
<dbReference type="EMBL" id="JAQQXR010000001">
    <property type="protein sequence ID" value="MDC8756086.1"/>
    <property type="molecule type" value="Genomic_DNA"/>
</dbReference>
<dbReference type="InterPro" id="IPR051045">
    <property type="entry name" value="TonB-dependent_transducer"/>
</dbReference>
<keyword evidence="8" id="KW-1133">Transmembrane helix</keyword>
<evidence type="ECO:0000256" key="4">
    <source>
        <dbReference type="ARBA" id="ARBA00022475"/>
    </source>
</evidence>
<feature type="chain" id="PRO_5046626246" evidence="10">
    <location>
        <begin position="40"/>
        <end position="136"/>
    </location>
</feature>
<dbReference type="Proteomes" id="UP001221208">
    <property type="component" value="Unassembled WGS sequence"/>
</dbReference>
<keyword evidence="13" id="KW-1185">Reference proteome</keyword>
<keyword evidence="4" id="KW-1003">Cell membrane</keyword>
<comment type="similarity">
    <text evidence="2">Belongs to the TonB family.</text>
</comment>
<evidence type="ECO:0000256" key="9">
    <source>
        <dbReference type="ARBA" id="ARBA00023136"/>
    </source>
</evidence>
<evidence type="ECO:0000256" key="8">
    <source>
        <dbReference type="ARBA" id="ARBA00022989"/>
    </source>
</evidence>
<evidence type="ECO:0000256" key="6">
    <source>
        <dbReference type="ARBA" id="ARBA00022692"/>
    </source>
</evidence>
<dbReference type="PANTHER" id="PTHR33446:SF2">
    <property type="entry name" value="PROTEIN TONB"/>
    <property type="match status" value="1"/>
</dbReference>
<comment type="caution">
    <text evidence="12">The sequence shown here is derived from an EMBL/GenBank/DDBJ whole genome shotgun (WGS) entry which is preliminary data.</text>
</comment>
<evidence type="ECO:0000256" key="1">
    <source>
        <dbReference type="ARBA" id="ARBA00004383"/>
    </source>
</evidence>
<keyword evidence="7" id="KW-0653">Protein transport</keyword>
<keyword evidence="9" id="KW-0472">Membrane</keyword>
<feature type="signal peptide" evidence="10">
    <location>
        <begin position="1"/>
        <end position="39"/>
    </location>
</feature>
<feature type="domain" description="TonB C-terminal" evidence="11">
    <location>
        <begin position="46"/>
        <end position="136"/>
    </location>
</feature>
<comment type="subcellular location">
    <subcellularLocation>
        <location evidence="1">Cell inner membrane</location>
        <topology evidence="1">Single-pass membrane protein</topology>
        <orientation evidence="1">Periplasmic side</orientation>
    </subcellularLocation>
</comment>
<organism evidence="12 13">
    <name type="scientific">Janthinobacterium fluminis</name>
    <dbReference type="NCBI Taxonomy" id="2987524"/>
    <lineage>
        <taxon>Bacteria</taxon>
        <taxon>Pseudomonadati</taxon>
        <taxon>Pseudomonadota</taxon>
        <taxon>Betaproteobacteria</taxon>
        <taxon>Burkholderiales</taxon>
        <taxon>Oxalobacteraceae</taxon>
        <taxon>Janthinobacterium</taxon>
    </lineage>
</organism>
<dbReference type="Gene3D" id="3.30.1150.10">
    <property type="match status" value="1"/>
</dbReference>
<accession>A0ABT5JVJ2</accession>
<reference evidence="12 13" key="1">
    <citation type="submission" date="2022-10" db="EMBL/GenBank/DDBJ databases">
        <title>Janthinobacterium sp. hw3 Genome sequencing.</title>
        <authorList>
            <person name="Park S."/>
        </authorList>
    </citation>
    <scope>NUCLEOTIDE SEQUENCE [LARGE SCALE GENOMIC DNA]</scope>
    <source>
        <strain evidence="13">hw3</strain>
    </source>
</reference>
<dbReference type="InterPro" id="IPR037682">
    <property type="entry name" value="TonB_C"/>
</dbReference>
<evidence type="ECO:0000313" key="13">
    <source>
        <dbReference type="Proteomes" id="UP001221208"/>
    </source>
</evidence>
<evidence type="ECO:0000313" key="12">
    <source>
        <dbReference type="EMBL" id="MDC8756086.1"/>
    </source>
</evidence>
<dbReference type="InterPro" id="IPR006260">
    <property type="entry name" value="TonB/TolA_C"/>
</dbReference>
<evidence type="ECO:0000256" key="7">
    <source>
        <dbReference type="ARBA" id="ARBA00022927"/>
    </source>
</evidence>
<evidence type="ECO:0000256" key="5">
    <source>
        <dbReference type="ARBA" id="ARBA00022519"/>
    </source>
</evidence>
<dbReference type="SUPFAM" id="SSF74653">
    <property type="entry name" value="TolA/TonB C-terminal domain"/>
    <property type="match status" value="1"/>
</dbReference>
<keyword evidence="5" id="KW-0997">Cell inner membrane</keyword>
<keyword evidence="6" id="KW-0812">Transmembrane</keyword>
<protein>
    <submittedName>
        <fullName evidence="12">Energy transducer TonB</fullName>
    </submittedName>
</protein>
<keyword evidence="10" id="KW-0732">Signal</keyword>
<evidence type="ECO:0000259" key="11">
    <source>
        <dbReference type="PROSITE" id="PS52015"/>
    </source>
</evidence>
<evidence type="ECO:0000256" key="2">
    <source>
        <dbReference type="ARBA" id="ARBA00006555"/>
    </source>
</evidence>
<dbReference type="PROSITE" id="PS51257">
    <property type="entry name" value="PROKAR_LIPOPROTEIN"/>
    <property type="match status" value="1"/>
</dbReference>
<dbReference type="NCBIfam" id="TIGR01352">
    <property type="entry name" value="tonB_Cterm"/>
    <property type="match status" value="1"/>
</dbReference>
<name>A0ABT5JVJ2_9BURK</name>
<evidence type="ECO:0000256" key="10">
    <source>
        <dbReference type="SAM" id="SignalP"/>
    </source>
</evidence>
<dbReference type="PROSITE" id="PS52015">
    <property type="entry name" value="TONB_CTD"/>
    <property type="match status" value="1"/>
</dbReference>
<keyword evidence="3" id="KW-0813">Transport</keyword>
<dbReference type="PANTHER" id="PTHR33446">
    <property type="entry name" value="PROTEIN TONB-RELATED"/>
    <property type="match status" value="1"/>
</dbReference>
<sequence>MKRMKHLRDPSQQATNRKIAIATLAVVLGCLSVDGQALAADKATEKIGGTFDVNSCSKPAWPEEALAAKKTGVVTLALLIGKDGKVKQSKVAKSSGHPELDDAARTGIAKCAFTPGKIGGEPAEAWLQMQYVWTLD</sequence>
<dbReference type="Pfam" id="PF03544">
    <property type="entry name" value="TonB_C"/>
    <property type="match status" value="1"/>
</dbReference>
<dbReference type="RefSeq" id="WP_273668714.1">
    <property type="nucleotide sequence ID" value="NZ_JAQQXR010000001.1"/>
</dbReference>